<dbReference type="Proteomes" id="UP000182160">
    <property type="component" value="Unassembled WGS sequence"/>
</dbReference>
<reference evidence="1 2" key="1">
    <citation type="submission" date="2016-10" db="EMBL/GenBank/DDBJ databases">
        <authorList>
            <person name="de Groot N.N."/>
        </authorList>
    </citation>
    <scope>NUCLEOTIDE SEQUENCE [LARGE SCALE GENOMIC DNA]</scope>
    <source>
        <strain evidence="1 2">DSM 11457</strain>
    </source>
</reference>
<name>A0A1H8HFV3_9RHOB</name>
<evidence type="ECO:0000313" key="2">
    <source>
        <dbReference type="Proteomes" id="UP000182160"/>
    </source>
</evidence>
<proteinExistence type="predicted"/>
<dbReference type="EMBL" id="FOBO01000020">
    <property type="protein sequence ID" value="SEN54757.1"/>
    <property type="molecule type" value="Genomic_DNA"/>
</dbReference>
<accession>A0A1H8HFV3</accession>
<dbReference type="AlphaFoldDB" id="A0A1H8HFV3"/>
<sequence length="111" mass="12816">MNYVKDRLAYKAVLPLLYDKGIKTTFVGFRAAMNTTVPNSFMPVGFAQKAQQAWHRKTRFWFGTRLPPFDVVAAMAVSPYHNRLRCRYVNIRAGDDLILSSTQHSYFTFCD</sequence>
<evidence type="ECO:0000313" key="1">
    <source>
        <dbReference type="EMBL" id="SEN54757.1"/>
    </source>
</evidence>
<organism evidence="1 2">
    <name type="scientific">Roseovarius tolerans</name>
    <dbReference type="NCBI Taxonomy" id="74031"/>
    <lineage>
        <taxon>Bacteria</taxon>
        <taxon>Pseudomonadati</taxon>
        <taxon>Pseudomonadota</taxon>
        <taxon>Alphaproteobacteria</taxon>
        <taxon>Rhodobacterales</taxon>
        <taxon>Roseobacteraceae</taxon>
        <taxon>Roseovarius</taxon>
    </lineage>
</organism>
<protein>
    <submittedName>
        <fullName evidence="1">Uncharacterized protein</fullName>
    </submittedName>
</protein>
<gene>
    <name evidence="1" type="ORF">SAMN04488077_12019</name>
</gene>